<proteinExistence type="inferred from homology"/>
<comment type="caution">
    <text evidence="6">The sequence shown here is derived from an EMBL/GenBank/DDBJ whole genome shotgun (WGS) entry which is preliminary data.</text>
</comment>
<evidence type="ECO:0000256" key="1">
    <source>
        <dbReference type="ARBA" id="ARBA00004123"/>
    </source>
</evidence>
<evidence type="ECO:0000313" key="6">
    <source>
        <dbReference type="EMBL" id="CAJ0959870.1"/>
    </source>
</evidence>
<name>A0ABN9M603_9NEOB</name>
<dbReference type="InterPro" id="IPR021827">
    <property type="entry name" value="Nup186/Nup192/Nup205"/>
</dbReference>
<comment type="subcellular location">
    <subcellularLocation>
        <location evidence="1">Nucleus</location>
    </subcellularLocation>
</comment>
<gene>
    <name evidence="6" type="ORF">RIMI_LOCUS17003548</name>
</gene>
<organism evidence="6 7">
    <name type="scientific">Ranitomeya imitator</name>
    <name type="common">mimic poison frog</name>
    <dbReference type="NCBI Taxonomy" id="111125"/>
    <lineage>
        <taxon>Eukaryota</taxon>
        <taxon>Metazoa</taxon>
        <taxon>Chordata</taxon>
        <taxon>Craniata</taxon>
        <taxon>Vertebrata</taxon>
        <taxon>Euteleostomi</taxon>
        <taxon>Amphibia</taxon>
        <taxon>Batrachia</taxon>
        <taxon>Anura</taxon>
        <taxon>Neobatrachia</taxon>
        <taxon>Hyloidea</taxon>
        <taxon>Dendrobatidae</taxon>
        <taxon>Dendrobatinae</taxon>
        <taxon>Ranitomeya</taxon>
    </lineage>
</organism>
<sequence length="103" mass="11561">MWLPFTRGCRTPSLWKLSGLQATVRLAWALALRGVSQLADVTALAEFTEADEALAEMAIGGNACPSSSSQMLWWPLSSFPQEEFFIRRIHTLVTDFLTRMPMK</sequence>
<dbReference type="Proteomes" id="UP001176940">
    <property type="component" value="Unassembled WGS sequence"/>
</dbReference>
<evidence type="ECO:0000313" key="7">
    <source>
        <dbReference type="Proteomes" id="UP001176940"/>
    </source>
</evidence>
<comment type="similarity">
    <text evidence="2">Belongs to the NUP186/NUP192/NUP205 family.</text>
</comment>
<evidence type="ECO:0000256" key="2">
    <source>
        <dbReference type="ARBA" id="ARBA00005892"/>
    </source>
</evidence>
<keyword evidence="7" id="KW-1185">Reference proteome</keyword>
<feature type="non-terminal residue" evidence="6">
    <location>
        <position position="103"/>
    </location>
</feature>
<keyword evidence="5" id="KW-0732">Signal</keyword>
<dbReference type="EMBL" id="CAUEEQ010048638">
    <property type="protein sequence ID" value="CAJ0959870.1"/>
    <property type="molecule type" value="Genomic_DNA"/>
</dbReference>
<reference evidence="6" key="1">
    <citation type="submission" date="2023-07" db="EMBL/GenBank/DDBJ databases">
        <authorList>
            <person name="Stuckert A."/>
        </authorList>
    </citation>
    <scope>NUCLEOTIDE SEQUENCE</scope>
</reference>
<evidence type="ECO:0000256" key="3">
    <source>
        <dbReference type="ARBA" id="ARBA00022448"/>
    </source>
</evidence>
<feature type="signal peptide" evidence="5">
    <location>
        <begin position="1"/>
        <end position="29"/>
    </location>
</feature>
<evidence type="ECO:0000256" key="5">
    <source>
        <dbReference type="SAM" id="SignalP"/>
    </source>
</evidence>
<evidence type="ECO:0000256" key="4">
    <source>
        <dbReference type="ARBA" id="ARBA00023242"/>
    </source>
</evidence>
<dbReference type="PANTHER" id="PTHR31344:SF0">
    <property type="entry name" value="NUCLEAR PORE COMPLEX PROTEIN NUP205"/>
    <property type="match status" value="1"/>
</dbReference>
<protein>
    <submittedName>
        <fullName evidence="6">Uncharacterized protein</fullName>
    </submittedName>
</protein>
<accession>A0ABN9M603</accession>
<keyword evidence="4" id="KW-0539">Nucleus</keyword>
<dbReference type="PANTHER" id="PTHR31344">
    <property type="entry name" value="NUCLEAR PORE COMPLEX PROTEIN NUP205"/>
    <property type="match status" value="1"/>
</dbReference>
<keyword evidence="3" id="KW-0813">Transport</keyword>
<feature type="chain" id="PRO_5045828152" evidence="5">
    <location>
        <begin position="30"/>
        <end position="103"/>
    </location>
</feature>